<dbReference type="Proteomes" id="UP000652681">
    <property type="component" value="Unassembled WGS sequence"/>
</dbReference>
<comment type="pathway">
    <text evidence="1 5">Carotenoid biosynthesis.</text>
</comment>
<dbReference type="InterPro" id="IPR054840">
    <property type="entry name" value="hydcarot_desat_CrtD"/>
</dbReference>
<dbReference type="SUPFAM" id="SSF51905">
    <property type="entry name" value="FAD/NAD(P)-binding domain"/>
    <property type="match status" value="1"/>
</dbReference>
<dbReference type="GO" id="GO:0016491">
    <property type="term" value="F:oxidoreductase activity"/>
    <property type="evidence" value="ECO:0007669"/>
    <property type="project" value="UniProtKB-KW"/>
</dbReference>
<dbReference type="NCBIfam" id="NF042421">
    <property type="entry name" value="hydcarot_desat_CrtD"/>
    <property type="match status" value="1"/>
</dbReference>
<dbReference type="Gene3D" id="3.50.50.60">
    <property type="entry name" value="FAD/NAD(P)-binding domain"/>
    <property type="match status" value="2"/>
</dbReference>
<evidence type="ECO:0000256" key="2">
    <source>
        <dbReference type="ARBA" id="ARBA00006046"/>
    </source>
</evidence>
<dbReference type="InterPro" id="IPR002937">
    <property type="entry name" value="Amino_oxidase"/>
</dbReference>
<proteinExistence type="inferred from homology"/>
<keyword evidence="4 5" id="KW-0560">Oxidoreductase</keyword>
<dbReference type="InterPro" id="IPR014105">
    <property type="entry name" value="Carotenoid/retinoid_OxRdtase"/>
</dbReference>
<dbReference type="GO" id="GO:0016117">
    <property type="term" value="P:carotenoid biosynthetic process"/>
    <property type="evidence" value="ECO:0007669"/>
    <property type="project" value="UniProtKB-KW"/>
</dbReference>
<evidence type="ECO:0000256" key="3">
    <source>
        <dbReference type="ARBA" id="ARBA00022746"/>
    </source>
</evidence>
<dbReference type="Pfam" id="PF01593">
    <property type="entry name" value="Amino_oxidase"/>
    <property type="match status" value="1"/>
</dbReference>
<evidence type="ECO:0000256" key="5">
    <source>
        <dbReference type="RuleBase" id="RU362075"/>
    </source>
</evidence>
<dbReference type="PANTHER" id="PTHR43734:SF7">
    <property type="entry name" value="4,4'-DIAPONEUROSPORENE OXYGENASE"/>
    <property type="match status" value="1"/>
</dbReference>
<protein>
    <submittedName>
        <fullName evidence="7">Phytoene desaturase</fullName>
    </submittedName>
</protein>
<feature type="domain" description="Amine oxidase" evidence="6">
    <location>
        <begin position="11"/>
        <end position="485"/>
    </location>
</feature>
<dbReference type="PANTHER" id="PTHR43734">
    <property type="entry name" value="PHYTOENE DESATURASE"/>
    <property type="match status" value="1"/>
</dbReference>
<evidence type="ECO:0000256" key="1">
    <source>
        <dbReference type="ARBA" id="ARBA00004829"/>
    </source>
</evidence>
<keyword evidence="3 5" id="KW-0125">Carotenoid biosynthesis</keyword>
<accession>A0A8J6PRC1</accession>
<keyword evidence="8" id="KW-1185">Reference proteome</keyword>
<dbReference type="RefSeq" id="WP_163491929.1">
    <property type="nucleotide sequence ID" value="NZ_JACVEL010000008.1"/>
</dbReference>
<evidence type="ECO:0000256" key="4">
    <source>
        <dbReference type="ARBA" id="ARBA00023002"/>
    </source>
</evidence>
<organism evidence="7 8">
    <name type="scientific">Taishania pollutisoli</name>
    <dbReference type="NCBI Taxonomy" id="2766479"/>
    <lineage>
        <taxon>Bacteria</taxon>
        <taxon>Pseudomonadati</taxon>
        <taxon>Bacteroidota</taxon>
        <taxon>Flavobacteriia</taxon>
        <taxon>Flavobacteriales</taxon>
        <taxon>Crocinitomicaceae</taxon>
        <taxon>Taishania</taxon>
    </lineage>
</organism>
<dbReference type="AlphaFoldDB" id="A0A8J6PRC1"/>
<dbReference type="InterPro" id="IPR036188">
    <property type="entry name" value="FAD/NAD-bd_sf"/>
</dbReference>
<evidence type="ECO:0000313" key="7">
    <source>
        <dbReference type="EMBL" id="MBC9813143.1"/>
    </source>
</evidence>
<sequence length="488" mass="55298">MKKAAVIGAGIGGLGAAVRLAKAGYEVTVFEANGFAGGKINSRTLGPYRFDMGPSVFTCPEYVKELYDLCGKDFSEFKYRKLPETFTYFFPDGQQFTLPNKREELLNVLVNELGEDPKAIEKYLRKAGRNYRLIAPLFIESSLHKWGHLLNKNLLKALWNIPSYKLNSTMDEENRKAFKNPKTVQLFNRFASYNGSSPFETPAMLNMISHLELNDGAYLPANGMVQIADKIKELAEEQGVRFVFNTKIDEIVVHNKKAVGVRYGSTVFDADVVFSNMDIAYTYTKLLPGEQHPEKILAQEKSSSAVVFYLGIRKKFNQLGVHNIFFSADYKEEYHHIFHKKEIYSDPTIYLNITSKEVPGDAPVDGENWFLMINAPVNVGQDWQEYTQRLRTVMIDKVSRFLGEDIRPYIEVEDVMNPVLIEEWYSGKQGSIYGNSSNSKFAAFYRHPNFSKQIKQLYFVGVTVHPGGGIPLALNSAKIAVRCLLESN</sequence>
<gene>
    <name evidence="7" type="primary">crtI</name>
    <name evidence="7" type="ORF">H9Y05_11765</name>
</gene>
<comment type="caution">
    <text evidence="7">The sequence shown here is derived from an EMBL/GenBank/DDBJ whole genome shotgun (WGS) entry which is preliminary data.</text>
</comment>
<dbReference type="EMBL" id="JACVEL010000008">
    <property type="protein sequence ID" value="MBC9813143.1"/>
    <property type="molecule type" value="Genomic_DNA"/>
</dbReference>
<reference evidence="7" key="1">
    <citation type="submission" date="2020-09" db="EMBL/GenBank/DDBJ databases">
        <title>Taishania pollutisoli gen. nov., sp. nov., Isolated from Tetrabromobisphenol A-Contaminated Soil.</title>
        <authorList>
            <person name="Chen Q."/>
        </authorList>
    </citation>
    <scope>NUCLEOTIDE SEQUENCE</scope>
    <source>
        <strain evidence="7">CZZ-1</strain>
    </source>
</reference>
<name>A0A8J6PRC1_9FLAO</name>
<evidence type="ECO:0000313" key="8">
    <source>
        <dbReference type="Proteomes" id="UP000652681"/>
    </source>
</evidence>
<evidence type="ECO:0000259" key="6">
    <source>
        <dbReference type="Pfam" id="PF01593"/>
    </source>
</evidence>
<dbReference type="NCBIfam" id="TIGR02734">
    <property type="entry name" value="crtI_fam"/>
    <property type="match status" value="1"/>
</dbReference>
<comment type="similarity">
    <text evidence="2 5">Belongs to the carotenoid/retinoid oxidoreductase family.</text>
</comment>